<keyword evidence="2" id="KW-0547">Nucleotide-binding</keyword>
<dbReference type="InterPro" id="IPR013126">
    <property type="entry name" value="Hsp_70_fam"/>
</dbReference>
<organism evidence="4 5">
    <name type="scientific">Elysia marginata</name>
    <dbReference type="NCBI Taxonomy" id="1093978"/>
    <lineage>
        <taxon>Eukaryota</taxon>
        <taxon>Metazoa</taxon>
        <taxon>Spiralia</taxon>
        <taxon>Lophotrochozoa</taxon>
        <taxon>Mollusca</taxon>
        <taxon>Gastropoda</taxon>
        <taxon>Heterobranchia</taxon>
        <taxon>Euthyneura</taxon>
        <taxon>Panpulmonata</taxon>
        <taxon>Sacoglossa</taxon>
        <taxon>Placobranchoidea</taxon>
        <taxon>Plakobranchidae</taxon>
        <taxon>Elysia</taxon>
    </lineage>
</organism>
<evidence type="ECO:0000313" key="5">
    <source>
        <dbReference type="Proteomes" id="UP000762676"/>
    </source>
</evidence>
<evidence type="ECO:0000256" key="3">
    <source>
        <dbReference type="ARBA" id="ARBA00022840"/>
    </source>
</evidence>
<dbReference type="Proteomes" id="UP000762676">
    <property type="component" value="Unassembled WGS sequence"/>
</dbReference>
<evidence type="ECO:0000256" key="1">
    <source>
        <dbReference type="ARBA" id="ARBA00007381"/>
    </source>
</evidence>
<dbReference type="Pfam" id="PF00012">
    <property type="entry name" value="HSP70"/>
    <property type="match status" value="1"/>
</dbReference>
<dbReference type="Gene3D" id="3.30.420.40">
    <property type="match status" value="1"/>
</dbReference>
<protein>
    <submittedName>
        <fullName evidence="4">78 kDa glucose-regulated protein</fullName>
    </submittedName>
</protein>
<dbReference type="AlphaFoldDB" id="A0AAV4FS43"/>
<dbReference type="EMBL" id="BMAT01007976">
    <property type="protein sequence ID" value="GFR75671.1"/>
    <property type="molecule type" value="Genomic_DNA"/>
</dbReference>
<proteinExistence type="inferred from homology"/>
<keyword evidence="5" id="KW-1185">Reference proteome</keyword>
<accession>A0AAV4FS43</accession>
<comment type="caution">
    <text evidence="4">The sequence shown here is derived from an EMBL/GenBank/DDBJ whole genome shotgun (WGS) entry which is preliminary data.</text>
</comment>
<comment type="similarity">
    <text evidence="1">Belongs to the heat shock protein 70 family.</text>
</comment>
<evidence type="ECO:0000313" key="4">
    <source>
        <dbReference type="EMBL" id="GFR75671.1"/>
    </source>
</evidence>
<reference evidence="4 5" key="1">
    <citation type="journal article" date="2021" name="Elife">
        <title>Chloroplast acquisition without the gene transfer in kleptoplastic sea slugs, Plakobranchus ocellatus.</title>
        <authorList>
            <person name="Maeda T."/>
            <person name="Takahashi S."/>
            <person name="Yoshida T."/>
            <person name="Shimamura S."/>
            <person name="Takaki Y."/>
            <person name="Nagai Y."/>
            <person name="Toyoda A."/>
            <person name="Suzuki Y."/>
            <person name="Arimoto A."/>
            <person name="Ishii H."/>
            <person name="Satoh N."/>
            <person name="Nishiyama T."/>
            <person name="Hasebe M."/>
            <person name="Maruyama T."/>
            <person name="Minagawa J."/>
            <person name="Obokata J."/>
            <person name="Shigenobu S."/>
        </authorList>
    </citation>
    <scope>NUCLEOTIDE SEQUENCE [LARGE SCALE GENOMIC DNA]</scope>
</reference>
<dbReference type="GO" id="GO:0140662">
    <property type="term" value="F:ATP-dependent protein folding chaperone"/>
    <property type="evidence" value="ECO:0007669"/>
    <property type="project" value="InterPro"/>
</dbReference>
<evidence type="ECO:0000256" key="2">
    <source>
        <dbReference type="ARBA" id="ARBA00022741"/>
    </source>
</evidence>
<name>A0AAV4FS43_9GAST</name>
<gene>
    <name evidence="4" type="ORF">ElyMa_003926100</name>
</gene>
<dbReference type="GO" id="GO:0005524">
    <property type="term" value="F:ATP binding"/>
    <property type="evidence" value="ECO:0007669"/>
    <property type="project" value="UniProtKB-KW"/>
</dbReference>
<keyword evidence="3" id="KW-0067">ATP-binding</keyword>
<sequence length="35" mass="3865">MNDIDEIVLEGGSTKVQQLVKDFFGGKEPSRGIRT</sequence>